<dbReference type="GO" id="GO:0006094">
    <property type="term" value="P:gluconeogenesis"/>
    <property type="evidence" value="ECO:0007669"/>
    <property type="project" value="TreeGrafter"/>
</dbReference>
<dbReference type="GO" id="GO:0006096">
    <property type="term" value="P:glycolytic process"/>
    <property type="evidence" value="ECO:0007669"/>
    <property type="project" value="InterPro"/>
</dbReference>
<dbReference type="GO" id="GO:0005524">
    <property type="term" value="F:ATP binding"/>
    <property type="evidence" value="ECO:0007669"/>
    <property type="project" value="UniProtKB-KW"/>
</dbReference>
<name>A0A0G0NA85_9BACT</name>
<dbReference type="InterPro" id="IPR015824">
    <property type="entry name" value="Phosphoglycerate_kinase_N"/>
</dbReference>
<dbReference type="PRINTS" id="PR00477">
    <property type="entry name" value="PHGLYCKINASE"/>
</dbReference>
<dbReference type="AlphaFoldDB" id="A0A0G0NA85"/>
<evidence type="ECO:0000256" key="1">
    <source>
        <dbReference type="ARBA" id="ARBA00000642"/>
    </source>
</evidence>
<comment type="catalytic activity">
    <reaction evidence="1 8">
        <text>(2R)-3-phosphoglycerate + ATP = (2R)-3-phospho-glyceroyl phosphate + ADP</text>
        <dbReference type="Rhea" id="RHEA:14801"/>
        <dbReference type="ChEBI" id="CHEBI:30616"/>
        <dbReference type="ChEBI" id="CHEBI:57604"/>
        <dbReference type="ChEBI" id="CHEBI:58272"/>
        <dbReference type="ChEBI" id="CHEBI:456216"/>
        <dbReference type="EC" id="2.7.2.3"/>
    </reaction>
</comment>
<protein>
    <recommendedName>
        <fullName evidence="2 8">Phosphoglycerate kinase</fullName>
        <ecNumber evidence="2 8">2.7.2.3</ecNumber>
    </recommendedName>
</protein>
<feature type="binding site" evidence="7">
    <location>
        <position position="200"/>
    </location>
    <ligand>
        <name>ATP</name>
        <dbReference type="ChEBI" id="CHEBI:30616"/>
    </ligand>
</feature>
<keyword evidence="6 7" id="KW-0067">ATP-binding</keyword>
<dbReference type="InterPro" id="IPR036043">
    <property type="entry name" value="Phosphoglycerate_kinase_sf"/>
</dbReference>
<feature type="binding site" evidence="7">
    <location>
        <begin position="299"/>
        <end position="302"/>
    </location>
    <ligand>
        <name>ATP</name>
        <dbReference type="ChEBI" id="CHEBI:30616"/>
    </ligand>
</feature>
<feature type="binding site" evidence="7">
    <location>
        <position position="273"/>
    </location>
    <ligand>
        <name>ATP</name>
        <dbReference type="ChEBI" id="CHEBI:30616"/>
    </ligand>
</feature>
<dbReference type="PIRSF" id="PIRSF000724">
    <property type="entry name" value="Pgk"/>
    <property type="match status" value="1"/>
</dbReference>
<evidence type="ECO:0000313" key="9">
    <source>
        <dbReference type="EMBL" id="KKQ74031.1"/>
    </source>
</evidence>
<dbReference type="GO" id="GO:0004618">
    <property type="term" value="F:phosphoglycerate kinase activity"/>
    <property type="evidence" value="ECO:0007669"/>
    <property type="project" value="UniProtKB-EC"/>
</dbReference>
<dbReference type="PATRIC" id="fig|1618569.3.peg.872"/>
<dbReference type="Pfam" id="PF00162">
    <property type="entry name" value="PGK"/>
    <property type="match status" value="2"/>
</dbReference>
<evidence type="ECO:0000256" key="8">
    <source>
        <dbReference type="RuleBase" id="RU000532"/>
    </source>
</evidence>
<dbReference type="InterPro" id="IPR001576">
    <property type="entry name" value="Phosphoglycerate_kinase"/>
</dbReference>
<evidence type="ECO:0000256" key="6">
    <source>
        <dbReference type="ARBA" id="ARBA00022840"/>
    </source>
</evidence>
<dbReference type="EC" id="2.7.2.3" evidence="2 8"/>
<dbReference type="GO" id="GO:0043531">
    <property type="term" value="F:ADP binding"/>
    <property type="evidence" value="ECO:0007669"/>
    <property type="project" value="TreeGrafter"/>
</dbReference>
<dbReference type="PANTHER" id="PTHR11406:SF23">
    <property type="entry name" value="PHOSPHOGLYCERATE KINASE 1, CHLOROPLASTIC-RELATED"/>
    <property type="match status" value="1"/>
</dbReference>
<evidence type="ECO:0000256" key="3">
    <source>
        <dbReference type="ARBA" id="ARBA00022679"/>
    </source>
</evidence>
<dbReference type="PANTHER" id="PTHR11406">
    <property type="entry name" value="PHOSPHOGLYCERATE KINASE"/>
    <property type="match status" value="1"/>
</dbReference>
<gene>
    <name evidence="9" type="ORF">US96_C0043G0002</name>
</gene>
<evidence type="ECO:0000313" key="10">
    <source>
        <dbReference type="Proteomes" id="UP000034181"/>
    </source>
</evidence>
<reference evidence="9 10" key="1">
    <citation type="journal article" date="2015" name="Nature">
        <title>rRNA introns, odd ribosomes, and small enigmatic genomes across a large radiation of phyla.</title>
        <authorList>
            <person name="Brown C.T."/>
            <person name="Hug L.A."/>
            <person name="Thomas B.C."/>
            <person name="Sharon I."/>
            <person name="Castelle C.J."/>
            <person name="Singh A."/>
            <person name="Wilkins M.J."/>
            <person name="Williams K.H."/>
            <person name="Banfield J.F."/>
        </authorList>
    </citation>
    <scope>NUCLEOTIDE SEQUENCE [LARGE SCALE GENOMIC DNA]</scope>
</reference>
<dbReference type="SUPFAM" id="SSF53748">
    <property type="entry name" value="Phosphoglycerate kinase"/>
    <property type="match status" value="1"/>
</dbReference>
<dbReference type="EMBL" id="LBUZ01000043">
    <property type="protein sequence ID" value="KKQ74031.1"/>
    <property type="molecule type" value="Genomic_DNA"/>
</dbReference>
<evidence type="ECO:0000256" key="5">
    <source>
        <dbReference type="ARBA" id="ARBA00022777"/>
    </source>
</evidence>
<comment type="similarity">
    <text evidence="8">Belongs to the phosphoglycerate kinase family.</text>
</comment>
<dbReference type="GO" id="GO:0005829">
    <property type="term" value="C:cytosol"/>
    <property type="evidence" value="ECO:0007669"/>
    <property type="project" value="TreeGrafter"/>
</dbReference>
<accession>A0A0G0NA85</accession>
<sequence>MNTKTLEQLDLKGKKVLVRADLDVPIAGGNITDVTRLETLLPTLNYICDKGAKQIILVGHMGRPQGKKVDSLSLKPLENYFRHHFTPEICFVDYQPYDLFYQVTEEISKCDKRLVILENLRFWPQEESNNEEFAKQLAYSAEAFVNESFAASHRSHASLVGIPKVLPSAGGRRFIKEVENLSKVFQKPVLAIISGLKKDKLQYLEGFKKFCDKILLGGRLPEFVNEDLDDPKVLVARLNPDKEDITIHSIEKFEEEIASAGTIILAGPIGKYEDGGHKLGTERVFIAVSRSSAFKIAGGGDTLSAIHAFNIEKAFDWISTGGGAALEFLANGTLPGIEALRK</sequence>
<evidence type="ECO:0000256" key="2">
    <source>
        <dbReference type="ARBA" id="ARBA00013061"/>
    </source>
</evidence>
<keyword evidence="3 8" id="KW-0808">Transferase</keyword>
<dbReference type="Gene3D" id="3.40.50.1260">
    <property type="entry name" value="Phosphoglycerate kinase, N-terminal domain"/>
    <property type="match status" value="3"/>
</dbReference>
<dbReference type="Proteomes" id="UP000034181">
    <property type="component" value="Unassembled WGS sequence"/>
</dbReference>
<keyword evidence="4" id="KW-0547">Nucleotide-binding</keyword>
<keyword evidence="5 8" id="KW-0418">Kinase</keyword>
<proteinExistence type="inferred from homology"/>
<evidence type="ECO:0000256" key="4">
    <source>
        <dbReference type="ARBA" id="ARBA00022741"/>
    </source>
</evidence>
<organism evidence="9 10">
    <name type="scientific">Candidatus Woesebacteria bacterium GW2011_GWB1_38_5b</name>
    <dbReference type="NCBI Taxonomy" id="1618569"/>
    <lineage>
        <taxon>Bacteria</taxon>
        <taxon>Candidatus Woeseibacteriota</taxon>
    </lineage>
</organism>
<comment type="caution">
    <text evidence="9">The sequence shown here is derived from an EMBL/GenBank/DDBJ whole genome shotgun (WGS) entry which is preliminary data.</text>
</comment>
<evidence type="ECO:0000256" key="7">
    <source>
        <dbReference type="PIRSR" id="PIRSR000724-2"/>
    </source>
</evidence>